<proteinExistence type="predicted"/>
<gene>
    <name evidence="1" type="ORF">V6N11_065682</name>
</gene>
<dbReference type="Proteomes" id="UP001396334">
    <property type="component" value="Unassembled WGS sequence"/>
</dbReference>
<organism evidence="1 2">
    <name type="scientific">Hibiscus sabdariffa</name>
    <name type="common">roselle</name>
    <dbReference type="NCBI Taxonomy" id="183260"/>
    <lineage>
        <taxon>Eukaryota</taxon>
        <taxon>Viridiplantae</taxon>
        <taxon>Streptophyta</taxon>
        <taxon>Embryophyta</taxon>
        <taxon>Tracheophyta</taxon>
        <taxon>Spermatophyta</taxon>
        <taxon>Magnoliopsida</taxon>
        <taxon>eudicotyledons</taxon>
        <taxon>Gunneridae</taxon>
        <taxon>Pentapetalae</taxon>
        <taxon>rosids</taxon>
        <taxon>malvids</taxon>
        <taxon>Malvales</taxon>
        <taxon>Malvaceae</taxon>
        <taxon>Malvoideae</taxon>
        <taxon>Hibiscus</taxon>
    </lineage>
</organism>
<evidence type="ECO:0000313" key="2">
    <source>
        <dbReference type="Proteomes" id="UP001396334"/>
    </source>
</evidence>
<protein>
    <submittedName>
        <fullName evidence="1">Uncharacterized protein</fullName>
    </submittedName>
</protein>
<name>A0ABR2PIF2_9ROSI</name>
<comment type="caution">
    <text evidence="1">The sequence shown here is derived from an EMBL/GenBank/DDBJ whole genome shotgun (WGS) entry which is preliminary data.</text>
</comment>
<reference evidence="1 2" key="1">
    <citation type="journal article" date="2024" name="G3 (Bethesda)">
        <title>Genome assembly of Hibiscus sabdariffa L. provides insights into metabolisms of medicinal natural products.</title>
        <authorList>
            <person name="Kim T."/>
        </authorList>
    </citation>
    <scope>NUCLEOTIDE SEQUENCE [LARGE SCALE GENOMIC DNA]</scope>
    <source>
        <strain evidence="1">TK-2024</strain>
        <tissue evidence="1">Old leaves</tissue>
    </source>
</reference>
<dbReference type="EMBL" id="JBBPBN010000059">
    <property type="protein sequence ID" value="KAK8988083.1"/>
    <property type="molecule type" value="Genomic_DNA"/>
</dbReference>
<sequence>MLGGINVFQHNSNLTSAVPTALLPELIGISSDLYVPTALPHHNNVDAGLCGINGTIQKFGDRYQLQDVYEFGEECTGSVHQDFKTVDPTLGQNRRIQGNRIRAAMEDINLKVGRVFVVNVLQFIDDGALVEEMIKIYNDLGIKYHLHSIDIYACSTPHVASD</sequence>
<accession>A0ABR2PIF2</accession>
<evidence type="ECO:0000313" key="1">
    <source>
        <dbReference type="EMBL" id="KAK8988083.1"/>
    </source>
</evidence>
<keyword evidence="2" id="KW-1185">Reference proteome</keyword>